<evidence type="ECO:0008006" key="4">
    <source>
        <dbReference type="Google" id="ProtNLM"/>
    </source>
</evidence>
<evidence type="ECO:0000313" key="2">
    <source>
        <dbReference type="EMBL" id="OYX57430.1"/>
    </source>
</evidence>
<protein>
    <recommendedName>
        <fullName evidence="4">Peptidase S1</fullName>
    </recommendedName>
</protein>
<dbReference type="EMBL" id="NCEQ01000006">
    <property type="protein sequence ID" value="OYX57430.1"/>
    <property type="molecule type" value="Genomic_DNA"/>
</dbReference>
<proteinExistence type="predicted"/>
<gene>
    <name evidence="2" type="ORF">B7Y86_06940</name>
</gene>
<dbReference type="AlphaFoldDB" id="A0A258HKB7"/>
<keyword evidence="1" id="KW-0732">Signal</keyword>
<sequence>MKTSMFTASLCAAALFATGASAQQSVSLSAGFVPDPVTVELYSGGGNQASDLGSSCVGTVGSSPDVVLNFNSSGGRLAIGVLAGTDTSLVINGPDGRFYCNDDNSGLNPGLVWGQAPSGQYDIWVGAVGDAGPATLVITEGSLDY</sequence>
<reference evidence="2 3" key="1">
    <citation type="submission" date="2017-03" db="EMBL/GenBank/DDBJ databases">
        <title>Lifting the veil on microbial sulfur biogeochemistry in mining wastewaters.</title>
        <authorList>
            <person name="Kantor R.S."/>
            <person name="Colenbrander Nelson T."/>
            <person name="Marshall S."/>
            <person name="Bennett D."/>
            <person name="Apte S."/>
            <person name="Camacho D."/>
            <person name="Thomas B.C."/>
            <person name="Warren L.A."/>
            <person name="Banfield J.F."/>
        </authorList>
    </citation>
    <scope>NUCLEOTIDE SEQUENCE [LARGE SCALE GENOMIC DNA]</scope>
    <source>
        <strain evidence="2">32-68-21</strain>
    </source>
</reference>
<dbReference type="Proteomes" id="UP000216147">
    <property type="component" value="Unassembled WGS sequence"/>
</dbReference>
<evidence type="ECO:0000256" key="1">
    <source>
        <dbReference type="SAM" id="SignalP"/>
    </source>
</evidence>
<organism evidence="2 3">
    <name type="scientific">Brevundimonas subvibrioides</name>
    <dbReference type="NCBI Taxonomy" id="74313"/>
    <lineage>
        <taxon>Bacteria</taxon>
        <taxon>Pseudomonadati</taxon>
        <taxon>Pseudomonadota</taxon>
        <taxon>Alphaproteobacteria</taxon>
        <taxon>Caulobacterales</taxon>
        <taxon>Caulobacteraceae</taxon>
        <taxon>Brevundimonas</taxon>
    </lineage>
</organism>
<feature type="chain" id="PRO_5012198114" description="Peptidase S1" evidence="1">
    <location>
        <begin position="23"/>
        <end position="145"/>
    </location>
</feature>
<name>A0A258HKB7_9CAUL</name>
<accession>A0A258HKB7</accession>
<feature type="signal peptide" evidence="1">
    <location>
        <begin position="1"/>
        <end position="22"/>
    </location>
</feature>
<comment type="caution">
    <text evidence="2">The sequence shown here is derived from an EMBL/GenBank/DDBJ whole genome shotgun (WGS) entry which is preliminary data.</text>
</comment>
<evidence type="ECO:0000313" key="3">
    <source>
        <dbReference type="Proteomes" id="UP000216147"/>
    </source>
</evidence>